<feature type="region of interest" description="Disordered" evidence="1">
    <location>
        <begin position="327"/>
        <end position="375"/>
    </location>
</feature>
<evidence type="ECO:0000313" key="2">
    <source>
        <dbReference type="EMBL" id="CAA9335397.1"/>
    </source>
</evidence>
<reference evidence="2" key="1">
    <citation type="submission" date="2020-02" db="EMBL/GenBank/DDBJ databases">
        <authorList>
            <person name="Meier V. D."/>
        </authorList>
    </citation>
    <scope>NUCLEOTIDE SEQUENCE</scope>
    <source>
        <strain evidence="2">AVDCRST_MAG11</strain>
    </source>
</reference>
<dbReference type="AlphaFoldDB" id="A0A6J4LLT6"/>
<gene>
    <name evidence="2" type="ORF">AVDCRST_MAG11-2675</name>
</gene>
<feature type="non-terminal residue" evidence="2">
    <location>
        <position position="1"/>
    </location>
</feature>
<organism evidence="2">
    <name type="scientific">uncultured Gemmatimonadaceae bacterium</name>
    <dbReference type="NCBI Taxonomy" id="246130"/>
    <lineage>
        <taxon>Bacteria</taxon>
        <taxon>Pseudomonadati</taxon>
        <taxon>Gemmatimonadota</taxon>
        <taxon>Gemmatimonadia</taxon>
        <taxon>Gemmatimonadales</taxon>
        <taxon>Gemmatimonadaceae</taxon>
        <taxon>environmental samples</taxon>
    </lineage>
</organism>
<sequence>AKLAHQPAPPDDVPRVLRLGVVVHHGRRLHGERGDAAAHPLAVHGEPDRGHRRALLPRVRGRPLLPDRARARRAPPPRRGDDARGPERGRGAHAVHRVAAPVQPVLHAHARALELARLQPHHRPGARVPAGTRVRDDRLDRRGALRLVRPQPLRRRARGGHRAAAVHHGGGEPPAGPLQLHAPAHAAAGARAARHRARHRRARRAADPRQPLVLRVRALLVPPVHPARGVLQLHAALPGRGGRAADRRHADARADVGVRLHAAHAAHVPPARRQVDAPARDGGVGAALRAVRARRARRGGVDGGGGDRTPRHLLRLLLRHRADLRRQEVDARDPRAGAGLPGAHHVRRRDADRRAGGRRGVQQLPAQRRGDADPRAVAAVLVAPGGLRARRARAVRAPLPRPRRRGGRRGRVARARGSRRRRRAAAV</sequence>
<protein>
    <submittedName>
        <fullName evidence="2">ProP protein</fullName>
    </submittedName>
</protein>
<proteinExistence type="predicted"/>
<feature type="compositionally biased region" description="Basic residues" evidence="1">
    <location>
        <begin position="50"/>
        <end position="61"/>
    </location>
</feature>
<feature type="region of interest" description="Disordered" evidence="1">
    <location>
        <begin position="154"/>
        <end position="208"/>
    </location>
</feature>
<feature type="compositionally biased region" description="Basic and acidic residues" evidence="1">
    <location>
        <begin position="78"/>
        <end position="90"/>
    </location>
</feature>
<feature type="compositionally biased region" description="Basic residues" evidence="1">
    <location>
        <begin position="154"/>
        <end position="165"/>
    </location>
</feature>
<feature type="compositionally biased region" description="Basic residues" evidence="1">
    <location>
        <begin position="401"/>
        <end position="427"/>
    </location>
</feature>
<name>A0A6J4LLT6_9BACT</name>
<feature type="non-terminal residue" evidence="2">
    <location>
        <position position="427"/>
    </location>
</feature>
<feature type="compositionally biased region" description="Basic residues" evidence="1">
    <location>
        <begin position="192"/>
        <end position="203"/>
    </location>
</feature>
<feature type="region of interest" description="Disordered" evidence="1">
    <location>
        <begin position="30"/>
        <end position="93"/>
    </location>
</feature>
<feature type="region of interest" description="Disordered" evidence="1">
    <location>
        <begin position="392"/>
        <end position="427"/>
    </location>
</feature>
<dbReference type="EMBL" id="CADCTU010000595">
    <property type="protein sequence ID" value="CAA9335397.1"/>
    <property type="molecule type" value="Genomic_DNA"/>
</dbReference>
<feature type="compositionally biased region" description="Low complexity" evidence="1">
    <location>
        <begin position="177"/>
        <end position="191"/>
    </location>
</feature>
<accession>A0A6J4LLT6</accession>
<evidence type="ECO:0000256" key="1">
    <source>
        <dbReference type="SAM" id="MobiDB-lite"/>
    </source>
</evidence>